<accession>A0A3P8GLB1</accession>
<sequence>MNNIVGEAFRVAYAQQRLAMLSEQMRKAALSPSKTSAVTCNAPQGEKFTSSRTAAASQEAVTPVMQSAELTNGSDANVTRAKHSRREERVTSALLCRFPYETRAIRRRRCSINDNLLISCFHDGEVSALESKTGPTAAAFTRPVMRRLLIFDA</sequence>
<evidence type="ECO:0000313" key="2">
    <source>
        <dbReference type="Proteomes" id="UP000272942"/>
    </source>
</evidence>
<proteinExistence type="predicted"/>
<dbReference type="EMBL" id="UZAN01045992">
    <property type="protein sequence ID" value="VDP83551.1"/>
    <property type="molecule type" value="Genomic_DNA"/>
</dbReference>
<reference evidence="1 2" key="1">
    <citation type="submission" date="2018-11" db="EMBL/GenBank/DDBJ databases">
        <authorList>
            <consortium name="Pathogen Informatics"/>
        </authorList>
    </citation>
    <scope>NUCLEOTIDE SEQUENCE [LARGE SCALE GENOMIC DNA]</scope>
    <source>
        <strain evidence="1 2">Egypt</strain>
    </source>
</reference>
<organism evidence="1 2">
    <name type="scientific">Echinostoma caproni</name>
    <dbReference type="NCBI Taxonomy" id="27848"/>
    <lineage>
        <taxon>Eukaryota</taxon>
        <taxon>Metazoa</taxon>
        <taxon>Spiralia</taxon>
        <taxon>Lophotrochozoa</taxon>
        <taxon>Platyhelminthes</taxon>
        <taxon>Trematoda</taxon>
        <taxon>Digenea</taxon>
        <taxon>Plagiorchiida</taxon>
        <taxon>Echinostomata</taxon>
        <taxon>Echinostomatoidea</taxon>
        <taxon>Echinostomatidae</taxon>
        <taxon>Echinostoma</taxon>
    </lineage>
</organism>
<evidence type="ECO:0000313" key="1">
    <source>
        <dbReference type="EMBL" id="VDP83551.1"/>
    </source>
</evidence>
<keyword evidence="2" id="KW-1185">Reference proteome</keyword>
<name>A0A3P8GLB1_9TREM</name>
<dbReference type="AlphaFoldDB" id="A0A3P8GLB1"/>
<protein>
    <submittedName>
        <fullName evidence="1">Uncharacterized protein</fullName>
    </submittedName>
</protein>
<dbReference type="Proteomes" id="UP000272942">
    <property type="component" value="Unassembled WGS sequence"/>
</dbReference>
<gene>
    <name evidence="1" type="ORF">ECPE_LOCUS8453</name>
</gene>